<protein>
    <submittedName>
        <fullName evidence="1">Uncharacterized protein</fullName>
    </submittedName>
</protein>
<name>A0AAV4RNV0_CAEEX</name>
<dbReference type="EMBL" id="BPLR01008271">
    <property type="protein sequence ID" value="GIY23415.1"/>
    <property type="molecule type" value="Genomic_DNA"/>
</dbReference>
<organism evidence="1 2">
    <name type="scientific">Caerostris extrusa</name>
    <name type="common">Bark spider</name>
    <name type="synonym">Caerostris bankana</name>
    <dbReference type="NCBI Taxonomy" id="172846"/>
    <lineage>
        <taxon>Eukaryota</taxon>
        <taxon>Metazoa</taxon>
        <taxon>Ecdysozoa</taxon>
        <taxon>Arthropoda</taxon>
        <taxon>Chelicerata</taxon>
        <taxon>Arachnida</taxon>
        <taxon>Araneae</taxon>
        <taxon>Araneomorphae</taxon>
        <taxon>Entelegynae</taxon>
        <taxon>Araneoidea</taxon>
        <taxon>Araneidae</taxon>
        <taxon>Caerostris</taxon>
    </lineage>
</organism>
<reference evidence="1 2" key="1">
    <citation type="submission" date="2021-06" db="EMBL/GenBank/DDBJ databases">
        <title>Caerostris extrusa draft genome.</title>
        <authorList>
            <person name="Kono N."/>
            <person name="Arakawa K."/>
        </authorList>
    </citation>
    <scope>NUCLEOTIDE SEQUENCE [LARGE SCALE GENOMIC DNA]</scope>
</reference>
<proteinExistence type="predicted"/>
<dbReference type="AlphaFoldDB" id="A0AAV4RNV0"/>
<gene>
    <name evidence="1" type="ORF">CEXT_435121</name>
</gene>
<dbReference type="Proteomes" id="UP001054945">
    <property type="component" value="Unassembled WGS sequence"/>
</dbReference>
<comment type="caution">
    <text evidence="1">The sequence shown here is derived from an EMBL/GenBank/DDBJ whole genome shotgun (WGS) entry which is preliminary data.</text>
</comment>
<keyword evidence="2" id="KW-1185">Reference proteome</keyword>
<evidence type="ECO:0000313" key="1">
    <source>
        <dbReference type="EMBL" id="GIY23415.1"/>
    </source>
</evidence>
<accession>A0AAV4RNV0</accession>
<sequence length="111" mass="12092">MPIPARANRASSLSCPAFTAPRHSCPSLYCPVIIIPIHAQPLLRGIHAPYSPVPMPQLKNRARAIHDQPLLARVIMLSQSRLHCPVPSCPAFTAPCHSCPAIHDPSLHETE</sequence>
<evidence type="ECO:0000313" key="2">
    <source>
        <dbReference type="Proteomes" id="UP001054945"/>
    </source>
</evidence>